<reference evidence="1 2" key="1">
    <citation type="submission" date="2019-05" db="EMBL/GenBank/DDBJ databases">
        <authorList>
            <person name="Narsing Rao M.P."/>
            <person name="Li W.J."/>
        </authorList>
    </citation>
    <scope>NUCLEOTIDE SEQUENCE [LARGE SCALE GENOMIC DNA]</scope>
    <source>
        <strain evidence="1 2">SYSU_K30003</strain>
    </source>
</reference>
<dbReference type="InterPro" id="IPR036638">
    <property type="entry name" value="HLH_DNA-bd_sf"/>
</dbReference>
<evidence type="ECO:0000313" key="1">
    <source>
        <dbReference type="EMBL" id="TLS52108.1"/>
    </source>
</evidence>
<keyword evidence="2" id="KW-1185">Reference proteome</keyword>
<dbReference type="InterPro" id="IPR018540">
    <property type="entry name" value="Spo0E-like"/>
</dbReference>
<dbReference type="GO" id="GO:0046983">
    <property type="term" value="F:protein dimerization activity"/>
    <property type="evidence" value="ECO:0007669"/>
    <property type="project" value="InterPro"/>
</dbReference>
<gene>
    <name evidence="1" type="ORF">FE782_12160</name>
</gene>
<dbReference type="Gene3D" id="4.10.280.10">
    <property type="entry name" value="Helix-loop-helix DNA-binding domain"/>
    <property type="match status" value="1"/>
</dbReference>
<sequence length="66" mass="7441">MTGERMMTVADKMERLRAAMIRAHGALGALTHPDVVAISRQLDDVVMEFYRIDLARKRAVPTTDIK</sequence>
<dbReference type="EMBL" id="VCIW01000006">
    <property type="protein sequence ID" value="TLS52108.1"/>
    <property type="molecule type" value="Genomic_DNA"/>
</dbReference>
<comment type="caution">
    <text evidence="1">The sequence shown here is derived from an EMBL/GenBank/DDBJ whole genome shotgun (WGS) entry which is preliminary data.</text>
</comment>
<dbReference type="GO" id="GO:0043937">
    <property type="term" value="P:regulation of sporulation"/>
    <property type="evidence" value="ECO:0007669"/>
    <property type="project" value="InterPro"/>
</dbReference>
<dbReference type="AlphaFoldDB" id="A0A5R9GFG2"/>
<name>A0A5R9GFG2_9BACL</name>
<proteinExistence type="predicted"/>
<dbReference type="Pfam" id="PF09388">
    <property type="entry name" value="SpoOE-like"/>
    <property type="match status" value="1"/>
</dbReference>
<accession>A0A5R9GFG2</accession>
<dbReference type="InterPro" id="IPR037208">
    <property type="entry name" value="Spo0E-like_sf"/>
</dbReference>
<organism evidence="1 2">
    <name type="scientific">Paenibacillus antri</name>
    <dbReference type="NCBI Taxonomy" id="2582848"/>
    <lineage>
        <taxon>Bacteria</taxon>
        <taxon>Bacillati</taxon>
        <taxon>Bacillota</taxon>
        <taxon>Bacilli</taxon>
        <taxon>Bacillales</taxon>
        <taxon>Paenibacillaceae</taxon>
        <taxon>Paenibacillus</taxon>
    </lineage>
</organism>
<dbReference type="SUPFAM" id="SSF140500">
    <property type="entry name" value="BAS1536-like"/>
    <property type="match status" value="1"/>
</dbReference>
<protein>
    <submittedName>
        <fullName evidence="1">Aspartyl-phosphate phosphatase Spo0E family protein</fullName>
    </submittedName>
</protein>
<evidence type="ECO:0000313" key="2">
    <source>
        <dbReference type="Proteomes" id="UP000309676"/>
    </source>
</evidence>
<dbReference type="Proteomes" id="UP000309676">
    <property type="component" value="Unassembled WGS sequence"/>
</dbReference>